<dbReference type="Gene3D" id="3.30.300.30">
    <property type="match status" value="1"/>
</dbReference>
<dbReference type="SUPFAM" id="SSF56801">
    <property type="entry name" value="Acetyl-CoA synthetase-like"/>
    <property type="match status" value="1"/>
</dbReference>
<dbReference type="Proteomes" id="UP000245998">
    <property type="component" value="Unassembled WGS sequence"/>
</dbReference>
<gene>
    <name evidence="3" type="ORF">DCC39_08605</name>
</gene>
<dbReference type="GO" id="GO:0016878">
    <property type="term" value="F:acid-thiol ligase activity"/>
    <property type="evidence" value="ECO:0007669"/>
    <property type="project" value="UniProtKB-ARBA"/>
</dbReference>
<keyword evidence="3" id="KW-0436">Ligase</keyword>
<dbReference type="OrthoDB" id="9757771at2"/>
<evidence type="ECO:0000313" key="4">
    <source>
        <dbReference type="Proteomes" id="UP000245998"/>
    </source>
</evidence>
<organism evidence="3 4">
    <name type="scientific">Pueribacillus theae</name>
    <dbReference type="NCBI Taxonomy" id="2171751"/>
    <lineage>
        <taxon>Bacteria</taxon>
        <taxon>Bacillati</taxon>
        <taxon>Bacillota</taxon>
        <taxon>Bacilli</taxon>
        <taxon>Bacillales</taxon>
        <taxon>Bacillaceae</taxon>
        <taxon>Pueribacillus</taxon>
    </lineage>
</organism>
<dbReference type="AlphaFoldDB" id="A0A2U1K4S8"/>
<proteinExistence type="predicted"/>
<feature type="domain" description="AMP-binding enzyme C-terminal" evidence="2">
    <location>
        <begin position="464"/>
        <end position="541"/>
    </location>
</feature>
<dbReference type="CDD" id="cd05936">
    <property type="entry name" value="FC-FACS_FadD_like"/>
    <property type="match status" value="1"/>
</dbReference>
<feature type="domain" description="AMP-dependent synthetase/ligase" evidence="1">
    <location>
        <begin position="36"/>
        <end position="414"/>
    </location>
</feature>
<name>A0A2U1K4S8_9BACI</name>
<reference evidence="3 4" key="1">
    <citation type="submission" date="2018-04" db="EMBL/GenBank/DDBJ databases">
        <title>Camelliibacillus theae gen. nov., sp. nov., isolated from Pu'er tea.</title>
        <authorList>
            <person name="Niu L."/>
        </authorList>
    </citation>
    <scope>NUCLEOTIDE SEQUENCE [LARGE SCALE GENOMIC DNA]</scope>
    <source>
        <strain evidence="3 4">T8</strain>
    </source>
</reference>
<protein>
    <submittedName>
        <fullName evidence="3">Long-chain fatty acid--CoA ligase</fullName>
    </submittedName>
</protein>
<dbReference type="InterPro" id="IPR050237">
    <property type="entry name" value="ATP-dep_AMP-bd_enzyme"/>
</dbReference>
<keyword evidence="4" id="KW-1185">Reference proteome</keyword>
<dbReference type="InterPro" id="IPR042099">
    <property type="entry name" value="ANL_N_sf"/>
</dbReference>
<dbReference type="InterPro" id="IPR025110">
    <property type="entry name" value="AMP-bd_C"/>
</dbReference>
<sequence length="554" mass="62232">MQEVKTMTKPWLNYWPEGVPQTIDYGTRSLPAIVLENCKRWPDKTAIIYYGCEISYQELGNAMKRFAAWLQNNGVQRGDRVAIYMENTPHFVITYHAILAAGAVAVCLNPMFKETELEYHLNDSGAETLITLAGLFPIYKSVKGKTKVKRVVVGKIADYLPENPVLPPHPSMLNEPEVPENVHLFQDILTFEKELDPVALDIKKELALLQYTSGTTGNPKGAMITHRSLLVNIIGSKYWWKIEPGEVFLAVLPFFHVTGMLHCMCQPLYSGGTMILFTRYDTESVIRAIEMYKVTFWSSIATMNIAVLNFPDVRKYDLTSLKSVKSGGAKIPLETLQAFSELTGVYLIEGYGLSETISQITGNPPHRPKTGSVGIPVSDVDIKIVDQADPSIELPAGEVGELIVTGPQVMKGYWNRPEETKKSFYNEYLLTGDLAYMDEEGYFYISGRKKELIKASGYSVFPAEVENYLYMHPAIAECCVYGVPHSYRGEEICAAVVLKDEYNNQVTAEDIIAWAKEHMSAYKYPRIVEIRDSLPKNASGKILRRLLTDTAKKV</sequence>
<dbReference type="Pfam" id="PF00501">
    <property type="entry name" value="AMP-binding"/>
    <property type="match status" value="1"/>
</dbReference>
<dbReference type="InterPro" id="IPR045851">
    <property type="entry name" value="AMP-bd_C_sf"/>
</dbReference>
<evidence type="ECO:0000259" key="2">
    <source>
        <dbReference type="Pfam" id="PF13193"/>
    </source>
</evidence>
<evidence type="ECO:0000313" key="3">
    <source>
        <dbReference type="EMBL" id="PWA11983.1"/>
    </source>
</evidence>
<accession>A0A2U1K4S8</accession>
<comment type="caution">
    <text evidence="3">The sequence shown here is derived from an EMBL/GenBank/DDBJ whole genome shotgun (WGS) entry which is preliminary data.</text>
</comment>
<dbReference type="InterPro" id="IPR020845">
    <property type="entry name" value="AMP-binding_CS"/>
</dbReference>
<dbReference type="Gene3D" id="3.40.50.12780">
    <property type="entry name" value="N-terminal domain of ligase-like"/>
    <property type="match status" value="1"/>
</dbReference>
<dbReference type="PANTHER" id="PTHR43767:SF1">
    <property type="entry name" value="NONRIBOSOMAL PEPTIDE SYNTHASE PES1 (EUROFUNG)-RELATED"/>
    <property type="match status" value="1"/>
</dbReference>
<dbReference type="PROSITE" id="PS00455">
    <property type="entry name" value="AMP_BINDING"/>
    <property type="match status" value="1"/>
</dbReference>
<dbReference type="EMBL" id="QCZG01000014">
    <property type="protein sequence ID" value="PWA11983.1"/>
    <property type="molecule type" value="Genomic_DNA"/>
</dbReference>
<evidence type="ECO:0000259" key="1">
    <source>
        <dbReference type="Pfam" id="PF00501"/>
    </source>
</evidence>
<dbReference type="InterPro" id="IPR000873">
    <property type="entry name" value="AMP-dep_synth/lig_dom"/>
</dbReference>
<dbReference type="PANTHER" id="PTHR43767">
    <property type="entry name" value="LONG-CHAIN-FATTY-ACID--COA LIGASE"/>
    <property type="match status" value="1"/>
</dbReference>
<dbReference type="Pfam" id="PF13193">
    <property type="entry name" value="AMP-binding_C"/>
    <property type="match status" value="1"/>
</dbReference>